<dbReference type="InterPro" id="IPR054186">
    <property type="entry name" value="DUF6891"/>
</dbReference>
<keyword evidence="3" id="KW-1185">Reference proteome</keyword>
<name>A0ABR4LY28_9EURO</name>
<evidence type="ECO:0000313" key="2">
    <source>
        <dbReference type="EMBL" id="KAL2869381.1"/>
    </source>
</evidence>
<protein>
    <recommendedName>
        <fullName evidence="1">DUF6891 domain-containing protein</fullName>
    </recommendedName>
</protein>
<proteinExistence type="predicted"/>
<dbReference type="EMBL" id="JBFXLQ010000010">
    <property type="protein sequence ID" value="KAL2869381.1"/>
    <property type="molecule type" value="Genomic_DNA"/>
</dbReference>
<reference evidence="2 3" key="1">
    <citation type="submission" date="2024-07" db="EMBL/GenBank/DDBJ databases">
        <title>Section-level genome sequencing and comparative genomics of Aspergillus sections Usti and Cavernicolus.</title>
        <authorList>
            <consortium name="Lawrence Berkeley National Laboratory"/>
            <person name="Nybo J.L."/>
            <person name="Vesth T.C."/>
            <person name="Theobald S."/>
            <person name="Frisvad J.C."/>
            <person name="Larsen T.O."/>
            <person name="Kjaerboelling I."/>
            <person name="Rothschild-Mancinelli K."/>
            <person name="Lyhne E.K."/>
            <person name="Kogle M.E."/>
            <person name="Barry K."/>
            <person name="Clum A."/>
            <person name="Na H."/>
            <person name="Ledsgaard L."/>
            <person name="Lin J."/>
            <person name="Lipzen A."/>
            <person name="Kuo A."/>
            <person name="Riley R."/>
            <person name="Mondo S."/>
            <person name="Labutti K."/>
            <person name="Haridas S."/>
            <person name="Pangalinan J."/>
            <person name="Salamov A.A."/>
            <person name="Simmons B.A."/>
            <person name="Magnuson J.K."/>
            <person name="Chen J."/>
            <person name="Drula E."/>
            <person name="Henrissat B."/>
            <person name="Wiebenga A."/>
            <person name="Lubbers R.J."/>
            <person name="Gomes A.C."/>
            <person name="Macurrencykelacurrency M.R."/>
            <person name="Stajich J."/>
            <person name="Grigoriev I.V."/>
            <person name="Mortensen U.H."/>
            <person name="De Vries R.P."/>
            <person name="Baker S.E."/>
            <person name="Andersen M.R."/>
        </authorList>
    </citation>
    <scope>NUCLEOTIDE SEQUENCE [LARGE SCALE GENOMIC DNA]</scope>
    <source>
        <strain evidence="2 3">CBS 449.75</strain>
    </source>
</reference>
<sequence>MHDARESIAWRVKSAFYTPDEIVDIVSESIADDETENQITLSAAKRAVRSALALEWAAQLERQRSWPIDQPTVSEKLARAFGSLEQNHQILARMNLACCQRCGVDEISGDRDEDVTRGYVFFHEQDTEGVVDGGDLHLAFGSFTKSERKNIDVGSIIVRSLRRAGLSVEWPENAGTRILVRCGEWRRRFEEMEDFEDVQDFDFEGGGSEDDSESEV</sequence>
<evidence type="ECO:0000313" key="3">
    <source>
        <dbReference type="Proteomes" id="UP001610432"/>
    </source>
</evidence>
<dbReference type="GeneID" id="98146068"/>
<gene>
    <name evidence="2" type="ORF">BJX67DRAFT_370941</name>
</gene>
<dbReference type="Pfam" id="PF21831">
    <property type="entry name" value="DUF6891"/>
    <property type="match status" value="1"/>
</dbReference>
<dbReference type="RefSeq" id="XP_070888360.1">
    <property type="nucleotide sequence ID" value="XM_071030996.1"/>
</dbReference>
<dbReference type="Proteomes" id="UP001610432">
    <property type="component" value="Unassembled WGS sequence"/>
</dbReference>
<feature type="domain" description="DUF6891" evidence="1">
    <location>
        <begin position="2"/>
        <end position="189"/>
    </location>
</feature>
<organism evidence="2 3">
    <name type="scientific">Aspergillus lucknowensis</name>
    <dbReference type="NCBI Taxonomy" id="176173"/>
    <lineage>
        <taxon>Eukaryota</taxon>
        <taxon>Fungi</taxon>
        <taxon>Dikarya</taxon>
        <taxon>Ascomycota</taxon>
        <taxon>Pezizomycotina</taxon>
        <taxon>Eurotiomycetes</taxon>
        <taxon>Eurotiomycetidae</taxon>
        <taxon>Eurotiales</taxon>
        <taxon>Aspergillaceae</taxon>
        <taxon>Aspergillus</taxon>
        <taxon>Aspergillus subgen. Nidulantes</taxon>
    </lineage>
</organism>
<accession>A0ABR4LY28</accession>
<evidence type="ECO:0000259" key="1">
    <source>
        <dbReference type="Pfam" id="PF21831"/>
    </source>
</evidence>
<comment type="caution">
    <text evidence="2">The sequence shown here is derived from an EMBL/GenBank/DDBJ whole genome shotgun (WGS) entry which is preliminary data.</text>
</comment>